<sequence>MALSRRRPTKKPHVPRREPTRHAVVMVLGDVGRSPRMQYHALSLARMSPNLRVTLLGYAGERCVPDVAQQSNIDLLTFTPHLQRLPRKLFLLLAPIKVLLQLLQMLWLLLVTAGSVDLVLLQNPPT</sequence>
<dbReference type="EMBL" id="JASMQC010000026">
    <property type="protein sequence ID" value="KAK1934152.1"/>
    <property type="molecule type" value="Genomic_DNA"/>
</dbReference>
<keyword evidence="8 9" id="KW-0472">Membrane</keyword>
<evidence type="ECO:0000256" key="3">
    <source>
        <dbReference type="ARBA" id="ARBA00022676"/>
    </source>
</evidence>
<dbReference type="Proteomes" id="UP001259832">
    <property type="component" value="Unassembled WGS sequence"/>
</dbReference>
<dbReference type="GO" id="GO:0000030">
    <property type="term" value="F:mannosyltransferase activity"/>
    <property type="evidence" value="ECO:0007669"/>
    <property type="project" value="InterPro"/>
</dbReference>
<dbReference type="GO" id="GO:0005789">
    <property type="term" value="C:endoplasmic reticulum membrane"/>
    <property type="evidence" value="ECO:0007669"/>
    <property type="project" value="UniProtKB-SubCell"/>
</dbReference>
<evidence type="ECO:0000256" key="1">
    <source>
        <dbReference type="ARBA" id="ARBA00004389"/>
    </source>
</evidence>
<proteinExistence type="predicted"/>
<comment type="caution">
    <text evidence="10">The sequence shown here is derived from an EMBL/GenBank/DDBJ whole genome shotgun (WGS) entry which is preliminary data.</text>
</comment>
<keyword evidence="3" id="KW-0328">Glycosyltransferase</keyword>
<protein>
    <submittedName>
        <fullName evidence="10">UDP-glycosyltransferase TURAN</fullName>
    </submittedName>
</protein>
<keyword evidence="7 9" id="KW-1133">Transmembrane helix</keyword>
<reference evidence="10" key="1">
    <citation type="submission" date="2023-08" db="EMBL/GenBank/DDBJ databases">
        <title>Reference Genome Resource for the Citrus Pathogen Phytophthora citrophthora.</title>
        <authorList>
            <person name="Moller H."/>
            <person name="Coetzee B."/>
            <person name="Rose L.J."/>
            <person name="Van Niekerk J.M."/>
        </authorList>
    </citation>
    <scope>NUCLEOTIDE SEQUENCE</scope>
    <source>
        <strain evidence="10">STE-U-9442</strain>
    </source>
</reference>
<keyword evidence="4" id="KW-0808">Transferase</keyword>
<accession>A0AAD9G982</accession>
<dbReference type="AlphaFoldDB" id="A0AAD9G982"/>
<name>A0AAD9G982_9STRA</name>
<gene>
    <name evidence="10" type="ORF">P3T76_011355</name>
</gene>
<dbReference type="PANTHER" id="PTHR13036">
    <property type="entry name" value="BETA1,4 MANNOSYLTRANSFERASE"/>
    <property type="match status" value="1"/>
</dbReference>
<dbReference type="InterPro" id="IPR026051">
    <property type="entry name" value="ALG1-like"/>
</dbReference>
<dbReference type="PANTHER" id="PTHR13036:SF0">
    <property type="entry name" value="CHITOBIOSYLDIPHOSPHODOLICHOL BETA-MANNOSYLTRANSFERASE"/>
    <property type="match status" value="1"/>
</dbReference>
<evidence type="ECO:0000256" key="7">
    <source>
        <dbReference type="ARBA" id="ARBA00022989"/>
    </source>
</evidence>
<evidence type="ECO:0000313" key="10">
    <source>
        <dbReference type="EMBL" id="KAK1934152.1"/>
    </source>
</evidence>
<evidence type="ECO:0000256" key="4">
    <source>
        <dbReference type="ARBA" id="ARBA00022679"/>
    </source>
</evidence>
<keyword evidence="11" id="KW-1185">Reference proteome</keyword>
<evidence type="ECO:0000313" key="11">
    <source>
        <dbReference type="Proteomes" id="UP001259832"/>
    </source>
</evidence>
<organism evidence="10 11">
    <name type="scientific">Phytophthora citrophthora</name>
    <dbReference type="NCBI Taxonomy" id="4793"/>
    <lineage>
        <taxon>Eukaryota</taxon>
        <taxon>Sar</taxon>
        <taxon>Stramenopiles</taxon>
        <taxon>Oomycota</taxon>
        <taxon>Peronosporomycetes</taxon>
        <taxon>Peronosporales</taxon>
        <taxon>Peronosporaceae</taxon>
        <taxon>Phytophthora</taxon>
    </lineage>
</organism>
<evidence type="ECO:0000256" key="6">
    <source>
        <dbReference type="ARBA" id="ARBA00022824"/>
    </source>
</evidence>
<keyword evidence="6" id="KW-0256">Endoplasmic reticulum</keyword>
<comment type="pathway">
    <text evidence="2">Protein modification; protein glycosylation.</text>
</comment>
<feature type="transmembrane region" description="Helical" evidence="9">
    <location>
        <begin position="89"/>
        <end position="110"/>
    </location>
</feature>
<evidence type="ECO:0000256" key="9">
    <source>
        <dbReference type="SAM" id="Phobius"/>
    </source>
</evidence>
<evidence type="ECO:0000256" key="5">
    <source>
        <dbReference type="ARBA" id="ARBA00022692"/>
    </source>
</evidence>
<evidence type="ECO:0000256" key="2">
    <source>
        <dbReference type="ARBA" id="ARBA00004922"/>
    </source>
</evidence>
<keyword evidence="5 9" id="KW-0812">Transmembrane</keyword>
<comment type="subcellular location">
    <subcellularLocation>
        <location evidence="1">Endoplasmic reticulum membrane</location>
        <topology evidence="1">Single-pass membrane protein</topology>
    </subcellularLocation>
</comment>
<evidence type="ECO:0000256" key="8">
    <source>
        <dbReference type="ARBA" id="ARBA00023136"/>
    </source>
</evidence>